<evidence type="ECO:0000313" key="3">
    <source>
        <dbReference type="EMBL" id="MCM5681838.1"/>
    </source>
</evidence>
<proteinExistence type="inferred from homology"/>
<dbReference type="InterPro" id="IPR042100">
    <property type="entry name" value="Bug_dom1"/>
</dbReference>
<evidence type="ECO:0000313" key="4">
    <source>
        <dbReference type="Proteomes" id="UP001165541"/>
    </source>
</evidence>
<protein>
    <submittedName>
        <fullName evidence="3">Tripartite tricarboxylate transporter substrate binding protein</fullName>
    </submittedName>
</protein>
<dbReference type="Pfam" id="PF03401">
    <property type="entry name" value="TctC"/>
    <property type="match status" value="1"/>
</dbReference>
<dbReference type="Proteomes" id="UP001165541">
    <property type="component" value="Unassembled WGS sequence"/>
</dbReference>
<comment type="caution">
    <text evidence="3">The sequence shown here is derived from an EMBL/GenBank/DDBJ whole genome shotgun (WGS) entry which is preliminary data.</text>
</comment>
<dbReference type="PANTHER" id="PTHR42928:SF5">
    <property type="entry name" value="BLR1237 PROTEIN"/>
    <property type="match status" value="1"/>
</dbReference>
<comment type="similarity">
    <text evidence="1">Belongs to the UPF0065 (bug) family.</text>
</comment>
<feature type="chain" id="PRO_5045329442" evidence="2">
    <location>
        <begin position="34"/>
        <end position="333"/>
    </location>
</feature>
<dbReference type="RefSeq" id="WP_251780318.1">
    <property type="nucleotide sequence ID" value="NZ_JAMKFE010000014.1"/>
</dbReference>
<dbReference type="SUPFAM" id="SSF53850">
    <property type="entry name" value="Periplasmic binding protein-like II"/>
    <property type="match status" value="1"/>
</dbReference>
<keyword evidence="2" id="KW-0732">Signal</keyword>
<keyword evidence="4" id="KW-1185">Reference proteome</keyword>
<dbReference type="PIRSF" id="PIRSF017082">
    <property type="entry name" value="YflP"/>
    <property type="match status" value="1"/>
</dbReference>
<reference evidence="3" key="1">
    <citation type="submission" date="2022-05" db="EMBL/GenBank/DDBJ databases">
        <title>Schlegelella sp. nov., isolated from mangrove soil.</title>
        <authorList>
            <person name="Liu Y."/>
            <person name="Ge X."/>
            <person name="Liu W."/>
        </authorList>
    </citation>
    <scope>NUCLEOTIDE SEQUENCE</scope>
    <source>
        <strain evidence="3">S2-27</strain>
    </source>
</reference>
<feature type="signal peptide" evidence="2">
    <location>
        <begin position="1"/>
        <end position="33"/>
    </location>
</feature>
<dbReference type="CDD" id="cd07012">
    <property type="entry name" value="PBP2_Bug_TTT"/>
    <property type="match status" value="1"/>
</dbReference>
<sequence>MHDTHCVFHLGAWTRRVAAVALTLAAACSQALAQGSYPDRTVTLLVPFGVGGIADVTARAVTESMSKTLGQTVIVDNKPSAGSIVASQAVAKARPDGYTLLLMSNGNAVSVNLFKKLPYDTVEDFQLVSTLGFFDLGVFASAKSKYGSLKQALAAARAEPGKLTIGTIAVGSTQHLAAKLFQTQAGIDVLLVPYKTSPALQTALIGGEVDLAIEIVGPMLPQVRGGTVKALAVTGDERNPTLPNVPTVQESGLAQYSVASWNAIAVPKGTPAPVVERLNQAIREALASPPVQATLGAAGMRYRAGTPEQARELLVNDIKRWGEVIRQGNIKLE</sequence>
<dbReference type="Gene3D" id="3.40.190.10">
    <property type="entry name" value="Periplasmic binding protein-like II"/>
    <property type="match status" value="1"/>
</dbReference>
<evidence type="ECO:0000256" key="2">
    <source>
        <dbReference type="SAM" id="SignalP"/>
    </source>
</evidence>
<name>A0ABT0YT91_9BURK</name>
<dbReference type="EMBL" id="JAMKFE010000014">
    <property type="protein sequence ID" value="MCM5681838.1"/>
    <property type="molecule type" value="Genomic_DNA"/>
</dbReference>
<evidence type="ECO:0000256" key="1">
    <source>
        <dbReference type="ARBA" id="ARBA00006987"/>
    </source>
</evidence>
<dbReference type="Gene3D" id="3.40.190.150">
    <property type="entry name" value="Bordetella uptake gene, domain 1"/>
    <property type="match status" value="1"/>
</dbReference>
<dbReference type="PANTHER" id="PTHR42928">
    <property type="entry name" value="TRICARBOXYLATE-BINDING PROTEIN"/>
    <property type="match status" value="1"/>
</dbReference>
<organism evidence="3 4">
    <name type="scientific">Caldimonas mangrovi</name>
    <dbReference type="NCBI Taxonomy" id="2944811"/>
    <lineage>
        <taxon>Bacteria</taxon>
        <taxon>Pseudomonadati</taxon>
        <taxon>Pseudomonadota</taxon>
        <taxon>Betaproteobacteria</taxon>
        <taxon>Burkholderiales</taxon>
        <taxon>Sphaerotilaceae</taxon>
        <taxon>Caldimonas</taxon>
    </lineage>
</organism>
<dbReference type="InterPro" id="IPR005064">
    <property type="entry name" value="BUG"/>
</dbReference>
<gene>
    <name evidence="3" type="ORF">M8A51_20110</name>
</gene>
<accession>A0ABT0YT91</accession>